<dbReference type="PANTHER" id="PTHR15343:SF0">
    <property type="entry name" value="T-CELL ANTIGEN CD7"/>
    <property type="match status" value="1"/>
</dbReference>
<feature type="non-terminal residue" evidence="2">
    <location>
        <position position="1"/>
    </location>
</feature>
<protein>
    <submittedName>
        <fullName evidence="2">CD7 protein</fullName>
    </submittedName>
</protein>
<evidence type="ECO:0000256" key="1">
    <source>
        <dbReference type="SAM" id="Phobius"/>
    </source>
</evidence>
<dbReference type="PANTHER" id="PTHR15343">
    <property type="entry name" value="CD7"/>
    <property type="match status" value="1"/>
</dbReference>
<dbReference type="GO" id="GO:0002250">
    <property type="term" value="P:adaptive immune response"/>
    <property type="evidence" value="ECO:0007669"/>
    <property type="project" value="InterPro"/>
</dbReference>
<feature type="transmembrane region" description="Helical" evidence="1">
    <location>
        <begin position="91"/>
        <end position="115"/>
    </location>
</feature>
<evidence type="ECO:0000313" key="3">
    <source>
        <dbReference type="Proteomes" id="UP000574277"/>
    </source>
</evidence>
<dbReference type="InterPro" id="IPR039090">
    <property type="entry name" value="CD7"/>
</dbReference>
<feature type="non-terminal residue" evidence="2">
    <location>
        <position position="145"/>
    </location>
</feature>
<dbReference type="Proteomes" id="UP000574277">
    <property type="component" value="Unassembled WGS sequence"/>
</dbReference>
<dbReference type="EMBL" id="VXAT01004676">
    <property type="protein sequence ID" value="NXL02048.1"/>
    <property type="molecule type" value="Genomic_DNA"/>
</dbReference>
<dbReference type="GO" id="GO:0038023">
    <property type="term" value="F:signaling receptor activity"/>
    <property type="evidence" value="ECO:0007669"/>
    <property type="project" value="InterPro"/>
</dbReference>
<keyword evidence="1" id="KW-1133">Transmembrane helix</keyword>
<sequence>FLLKTHMQPESVLYVSSENASTIFPAFANRLQYSKQEKKIVITLHNLWKNDSDIYVCAGVVKNSSFLSVNRSGTMMLIKEVEQTDCSNSSWGIYGLTIVVALLFSALICCTFYRVNMKKYFQTRKRNEVYEDMSYSYRRNTLITA</sequence>
<keyword evidence="1" id="KW-0812">Transmembrane</keyword>
<accession>A0A7L0PAQ4</accession>
<comment type="caution">
    <text evidence="2">The sequence shown here is derived from an EMBL/GenBank/DDBJ whole genome shotgun (WGS) entry which is preliminary data.</text>
</comment>
<dbReference type="AlphaFoldDB" id="A0A7L0PAQ4"/>
<gene>
    <name evidence="2" type="primary">Cd7</name>
    <name evidence="2" type="ORF">MESCAY_R06202</name>
</gene>
<dbReference type="InterPro" id="IPR013783">
    <property type="entry name" value="Ig-like_fold"/>
</dbReference>
<keyword evidence="1" id="KW-0472">Membrane</keyword>
<name>A0A7L0PAQ4_9AVES</name>
<keyword evidence="3" id="KW-1185">Reference proteome</keyword>
<organism evidence="2 3">
    <name type="scientific">Mesembrinibis cayennensis</name>
    <dbReference type="NCBI Taxonomy" id="1118748"/>
    <lineage>
        <taxon>Eukaryota</taxon>
        <taxon>Metazoa</taxon>
        <taxon>Chordata</taxon>
        <taxon>Craniata</taxon>
        <taxon>Vertebrata</taxon>
        <taxon>Euteleostomi</taxon>
        <taxon>Archelosauria</taxon>
        <taxon>Archosauria</taxon>
        <taxon>Dinosauria</taxon>
        <taxon>Saurischia</taxon>
        <taxon>Theropoda</taxon>
        <taxon>Coelurosauria</taxon>
        <taxon>Aves</taxon>
        <taxon>Neognathae</taxon>
        <taxon>Neoaves</taxon>
        <taxon>Aequornithes</taxon>
        <taxon>Pelecaniformes</taxon>
        <taxon>Threskiornithidae</taxon>
        <taxon>Mesembrinibis</taxon>
    </lineage>
</organism>
<dbReference type="Gene3D" id="2.60.40.10">
    <property type="entry name" value="Immunoglobulins"/>
    <property type="match status" value="1"/>
</dbReference>
<proteinExistence type="predicted"/>
<reference evidence="2 3" key="1">
    <citation type="submission" date="2019-09" db="EMBL/GenBank/DDBJ databases">
        <title>Bird 10,000 Genomes (B10K) Project - Family phase.</title>
        <authorList>
            <person name="Zhang G."/>
        </authorList>
    </citation>
    <scope>NUCLEOTIDE SEQUENCE [LARGE SCALE GENOMIC DNA]</scope>
    <source>
        <strain evidence="2">B10K-DU-001-44</strain>
        <tissue evidence="2">Muscle</tissue>
    </source>
</reference>
<dbReference type="GO" id="GO:0016020">
    <property type="term" value="C:membrane"/>
    <property type="evidence" value="ECO:0007669"/>
    <property type="project" value="InterPro"/>
</dbReference>
<evidence type="ECO:0000313" key="2">
    <source>
        <dbReference type="EMBL" id="NXL02048.1"/>
    </source>
</evidence>